<accession>A0A077YY78</accession>
<sequence length="180" mass="20825">DWLSWSVSNSAVVSSHVVWRFIICQPPQTFRSPRSWTVGQLQRRDSLEEIREMLKPPRPPPGYYCHVCFSTEHYINYCPVGLNVDCKTPYKGHKKSIGLFVCPKCKRRWTSNNSYAGMSEKCSNCHCDTFPKKQVVIHFSVGTHLPVLHSHEPTFCPPARLCDKFLKISEFVQRQPLRSN</sequence>
<feature type="non-terminal residue" evidence="2">
    <location>
        <position position="1"/>
    </location>
</feature>
<proteinExistence type="predicted"/>
<protein>
    <submittedName>
        <fullName evidence="2">Zinc knuckle family protein</fullName>
    </submittedName>
</protein>
<evidence type="ECO:0000259" key="1">
    <source>
        <dbReference type="Pfam" id="PF17180"/>
    </source>
</evidence>
<dbReference type="Pfam" id="PF17180">
    <property type="entry name" value="Zn_ribbon_3CxxC_2"/>
    <property type="match status" value="1"/>
</dbReference>
<dbReference type="OrthoDB" id="10038672at2759"/>
<feature type="domain" description="Zinc finger" evidence="1">
    <location>
        <begin position="94"/>
        <end position="134"/>
    </location>
</feature>
<evidence type="ECO:0000313" key="2">
    <source>
        <dbReference type="EMBL" id="CDW52669.1"/>
    </source>
</evidence>
<organism evidence="2 3">
    <name type="scientific">Trichuris trichiura</name>
    <name type="common">Whipworm</name>
    <name type="synonym">Trichocephalus trichiurus</name>
    <dbReference type="NCBI Taxonomy" id="36087"/>
    <lineage>
        <taxon>Eukaryota</taxon>
        <taxon>Metazoa</taxon>
        <taxon>Ecdysozoa</taxon>
        <taxon>Nematoda</taxon>
        <taxon>Enoplea</taxon>
        <taxon>Dorylaimia</taxon>
        <taxon>Trichinellida</taxon>
        <taxon>Trichuridae</taxon>
        <taxon>Trichuris</taxon>
    </lineage>
</organism>
<dbReference type="EMBL" id="HG805828">
    <property type="protein sequence ID" value="CDW52669.1"/>
    <property type="molecule type" value="Genomic_DNA"/>
</dbReference>
<evidence type="ECO:0000313" key="3">
    <source>
        <dbReference type="Proteomes" id="UP000030665"/>
    </source>
</evidence>
<name>A0A077YY78_TRITR</name>
<dbReference type="InterPro" id="IPR033446">
    <property type="entry name" value="ZCCHC24_Znf-3CxxC"/>
</dbReference>
<dbReference type="Proteomes" id="UP000030665">
    <property type="component" value="Unassembled WGS sequence"/>
</dbReference>
<gene>
    <name evidence="2" type="ORF">TTRE_0000093101</name>
</gene>
<reference evidence="2" key="1">
    <citation type="submission" date="2014-01" db="EMBL/GenBank/DDBJ databases">
        <authorList>
            <person name="Aslett M."/>
        </authorList>
    </citation>
    <scope>NUCLEOTIDE SEQUENCE</scope>
</reference>
<dbReference type="AlphaFoldDB" id="A0A077YY78"/>
<reference evidence="2" key="2">
    <citation type="submission" date="2014-03" db="EMBL/GenBank/DDBJ databases">
        <title>The whipworm genome and dual-species transcriptomics of an intimate host-pathogen interaction.</title>
        <authorList>
            <person name="Foth B.J."/>
            <person name="Tsai I.J."/>
            <person name="Reid A.J."/>
            <person name="Bancroft A.J."/>
            <person name="Nichol S."/>
            <person name="Tracey A."/>
            <person name="Holroyd N."/>
            <person name="Cotton J.A."/>
            <person name="Stanley E.J."/>
            <person name="Zarowiecki M."/>
            <person name="Liu J.Z."/>
            <person name="Huckvale T."/>
            <person name="Cooper P.J."/>
            <person name="Grencis R.K."/>
            <person name="Berriman M."/>
        </authorList>
    </citation>
    <scope>NUCLEOTIDE SEQUENCE [LARGE SCALE GENOMIC DNA]</scope>
</reference>
<keyword evidence="3" id="KW-1185">Reference proteome</keyword>